<evidence type="ECO:0000256" key="8">
    <source>
        <dbReference type="SAM" id="MobiDB-lite"/>
    </source>
</evidence>
<keyword evidence="2 10" id="KW-0723">Serine/threonine-protein kinase</keyword>
<dbReference type="InterPro" id="IPR017441">
    <property type="entry name" value="Protein_kinase_ATP_BS"/>
</dbReference>
<feature type="compositionally biased region" description="Polar residues" evidence="8">
    <location>
        <begin position="302"/>
        <end position="311"/>
    </location>
</feature>
<dbReference type="Pfam" id="PF12079">
    <property type="entry name" value="DUF3558"/>
    <property type="match status" value="1"/>
</dbReference>
<accession>A0A4U3M3F9</accession>
<dbReference type="PROSITE" id="PS00108">
    <property type="entry name" value="PROTEIN_KINASE_ST"/>
    <property type="match status" value="1"/>
</dbReference>
<keyword evidence="3" id="KW-0808">Transferase</keyword>
<dbReference type="RefSeq" id="WP_137252541.1">
    <property type="nucleotide sequence ID" value="NZ_JBHSPQ010000004.1"/>
</dbReference>
<feature type="compositionally biased region" description="Low complexity" evidence="8">
    <location>
        <begin position="312"/>
        <end position="330"/>
    </location>
</feature>
<dbReference type="SUPFAM" id="SSF56112">
    <property type="entry name" value="Protein kinase-like (PK-like)"/>
    <property type="match status" value="1"/>
</dbReference>
<keyword evidence="5 10" id="KW-0418">Kinase</keyword>
<dbReference type="InterPro" id="IPR011009">
    <property type="entry name" value="Kinase-like_dom_sf"/>
</dbReference>
<feature type="domain" description="Protein kinase" evidence="9">
    <location>
        <begin position="10"/>
        <end position="272"/>
    </location>
</feature>
<evidence type="ECO:0000256" key="3">
    <source>
        <dbReference type="ARBA" id="ARBA00022679"/>
    </source>
</evidence>
<dbReference type="Proteomes" id="UP000305836">
    <property type="component" value="Unassembled WGS sequence"/>
</dbReference>
<sequence length="612" mass="64463">MSDRLIGGRYLLGEPLGSGGMGSVWRAHDQQLDRTVALKRAHPGVDDPDGRRLRREAQTGARLHDPHVVTIFDVVSDGDEHWLVLEYLPSRGLDELGRLPVDQVAKIGVQIASALQAVHAAGIIHRDLKPANILVTSDGTAKLADFGISRRMWAEATLTDGATVGTPANLAPEVANGNEPTTASDVFSLGAVLYSALEGHSPFGDDPNPLAVLRRAARGELEPLQRGGELTPLITRMLAIDPQDRPSAAEVVEELGGGAAAAAPPHRPRRWVIPAAAAAVVVAVVVALVLSHVFSGPAEPTAEQSAQQSGRPSEQQPGQPSVQPSTPTTPAAGPVGDPLTVDPCALIDEKSLSRFGQTTLDPAYGNFDRCDVVVTGKGDQEVDVRAELNLPYTDSPRGAVQKFTGNLRTVTRVQSGGDDCERVLVLSDRTQIQVEARHTEGSGMDVCAMAEAVTQKAISVVQAGPVPRRVEPLPATSLAHVNACTLLDNKALELIPGVDATHPDTSFGNWSCGWESTASDLSVDLYFDRNQPLDASDGQPITVGGRSAFLSNENDGPKTCAVVIVYRTYVESNGQDAVELVTMSVGGSAKPATLCGLATKLAQSAVVKLPRA</sequence>
<dbReference type="InterPro" id="IPR000719">
    <property type="entry name" value="Prot_kinase_dom"/>
</dbReference>
<reference evidence="10 11" key="1">
    <citation type="submission" date="2019-04" db="EMBL/GenBank/DDBJ databases">
        <title>Kribbella sp. NEAU-THZ 27 nov., a novel actinomycete isolated from soil.</title>
        <authorList>
            <person name="Duan L."/>
        </authorList>
    </citation>
    <scope>NUCLEOTIDE SEQUENCE [LARGE SCALE GENOMIC DNA]</scope>
    <source>
        <strain evidence="11">NEAU-THZ27</strain>
    </source>
</reference>
<proteinExistence type="predicted"/>
<dbReference type="PROSITE" id="PS50011">
    <property type="entry name" value="PROTEIN_KINASE_DOM"/>
    <property type="match status" value="1"/>
</dbReference>
<evidence type="ECO:0000256" key="6">
    <source>
        <dbReference type="ARBA" id="ARBA00022840"/>
    </source>
</evidence>
<evidence type="ECO:0000256" key="4">
    <source>
        <dbReference type="ARBA" id="ARBA00022741"/>
    </source>
</evidence>
<keyword evidence="6 7" id="KW-0067">ATP-binding</keyword>
<name>A0A4U3M3F9_9ACTN</name>
<gene>
    <name evidence="10" type="ORF">FDA38_03140</name>
</gene>
<dbReference type="GO" id="GO:0004674">
    <property type="term" value="F:protein serine/threonine kinase activity"/>
    <property type="evidence" value="ECO:0007669"/>
    <property type="project" value="UniProtKB-KW"/>
</dbReference>
<keyword evidence="11" id="KW-1185">Reference proteome</keyword>
<dbReference type="PANTHER" id="PTHR43289:SF6">
    <property type="entry name" value="SERINE_THREONINE-PROTEIN KINASE NEKL-3"/>
    <property type="match status" value="1"/>
</dbReference>
<evidence type="ECO:0000256" key="1">
    <source>
        <dbReference type="ARBA" id="ARBA00012513"/>
    </source>
</evidence>
<evidence type="ECO:0000256" key="7">
    <source>
        <dbReference type="PROSITE-ProRule" id="PRU10141"/>
    </source>
</evidence>
<feature type="region of interest" description="Disordered" evidence="8">
    <location>
        <begin position="300"/>
        <end position="342"/>
    </location>
</feature>
<dbReference type="InterPro" id="IPR024520">
    <property type="entry name" value="DUF3558"/>
</dbReference>
<dbReference type="PANTHER" id="PTHR43289">
    <property type="entry name" value="MITOGEN-ACTIVATED PROTEIN KINASE KINASE KINASE 20-RELATED"/>
    <property type="match status" value="1"/>
</dbReference>
<dbReference type="InterPro" id="IPR008271">
    <property type="entry name" value="Ser/Thr_kinase_AS"/>
</dbReference>
<evidence type="ECO:0000256" key="2">
    <source>
        <dbReference type="ARBA" id="ARBA00022527"/>
    </source>
</evidence>
<dbReference type="GO" id="GO:0005524">
    <property type="term" value="F:ATP binding"/>
    <property type="evidence" value="ECO:0007669"/>
    <property type="project" value="UniProtKB-UniRule"/>
</dbReference>
<dbReference type="PROSITE" id="PS00107">
    <property type="entry name" value="PROTEIN_KINASE_ATP"/>
    <property type="match status" value="1"/>
</dbReference>
<protein>
    <recommendedName>
        <fullName evidence="1">non-specific serine/threonine protein kinase</fullName>
        <ecNumber evidence="1">2.7.11.1</ecNumber>
    </recommendedName>
</protein>
<evidence type="ECO:0000259" key="9">
    <source>
        <dbReference type="PROSITE" id="PS50011"/>
    </source>
</evidence>
<dbReference type="Gene3D" id="1.10.510.10">
    <property type="entry name" value="Transferase(Phosphotransferase) domain 1"/>
    <property type="match status" value="1"/>
</dbReference>
<organism evidence="10 11">
    <name type="scientific">Kribbella jiaozuonensis</name>
    <dbReference type="NCBI Taxonomy" id="2575441"/>
    <lineage>
        <taxon>Bacteria</taxon>
        <taxon>Bacillati</taxon>
        <taxon>Actinomycetota</taxon>
        <taxon>Actinomycetes</taxon>
        <taxon>Propionibacteriales</taxon>
        <taxon>Kribbellaceae</taxon>
        <taxon>Kribbella</taxon>
    </lineage>
</organism>
<feature type="binding site" evidence="7">
    <location>
        <position position="39"/>
    </location>
    <ligand>
        <name>ATP</name>
        <dbReference type="ChEBI" id="CHEBI:30616"/>
    </ligand>
</feature>
<evidence type="ECO:0000313" key="11">
    <source>
        <dbReference type="Proteomes" id="UP000305836"/>
    </source>
</evidence>
<keyword evidence="4 7" id="KW-0547">Nucleotide-binding</keyword>
<comment type="caution">
    <text evidence="10">The sequence shown here is derived from an EMBL/GenBank/DDBJ whole genome shotgun (WGS) entry which is preliminary data.</text>
</comment>
<dbReference type="SMART" id="SM00220">
    <property type="entry name" value="S_TKc"/>
    <property type="match status" value="1"/>
</dbReference>
<evidence type="ECO:0000313" key="10">
    <source>
        <dbReference type="EMBL" id="TKK81836.1"/>
    </source>
</evidence>
<dbReference type="OrthoDB" id="9762169at2"/>
<dbReference type="EC" id="2.7.11.1" evidence="1"/>
<dbReference type="Pfam" id="PF00069">
    <property type="entry name" value="Pkinase"/>
    <property type="match status" value="1"/>
</dbReference>
<dbReference type="Gene3D" id="3.30.200.20">
    <property type="entry name" value="Phosphorylase Kinase, domain 1"/>
    <property type="match status" value="1"/>
</dbReference>
<evidence type="ECO:0000256" key="5">
    <source>
        <dbReference type="ARBA" id="ARBA00022777"/>
    </source>
</evidence>
<dbReference type="AlphaFoldDB" id="A0A4U3M3F9"/>
<dbReference type="CDD" id="cd14014">
    <property type="entry name" value="STKc_PknB_like"/>
    <property type="match status" value="1"/>
</dbReference>
<dbReference type="EMBL" id="SZPZ01000001">
    <property type="protein sequence ID" value="TKK81836.1"/>
    <property type="molecule type" value="Genomic_DNA"/>
</dbReference>